<comment type="caution">
    <text evidence="2">The sequence shown here is derived from an EMBL/GenBank/DDBJ whole genome shotgun (WGS) entry which is preliminary data.</text>
</comment>
<dbReference type="GO" id="GO:0003676">
    <property type="term" value="F:nucleic acid binding"/>
    <property type="evidence" value="ECO:0007669"/>
    <property type="project" value="InterPro"/>
</dbReference>
<dbReference type="InterPro" id="IPR002156">
    <property type="entry name" value="RNaseH_domain"/>
</dbReference>
<proteinExistence type="predicted"/>
<dbReference type="Pfam" id="PF13456">
    <property type="entry name" value="RVT_3"/>
    <property type="match status" value="1"/>
</dbReference>
<name>A0A3S4PUN7_9MAGN</name>
<dbReference type="CDD" id="cd06222">
    <property type="entry name" value="RNase_H_like"/>
    <property type="match status" value="1"/>
</dbReference>
<dbReference type="InterPro" id="IPR044730">
    <property type="entry name" value="RNase_H-like_dom_plant"/>
</dbReference>
<evidence type="ECO:0000313" key="3">
    <source>
        <dbReference type="Proteomes" id="UP000283530"/>
    </source>
</evidence>
<keyword evidence="3" id="KW-1185">Reference proteome</keyword>
<accession>A0A3S4PUN7</accession>
<feature type="domain" description="RNase H type-1" evidence="1">
    <location>
        <begin position="191"/>
        <end position="274"/>
    </location>
</feature>
<dbReference type="Proteomes" id="UP000283530">
    <property type="component" value="Unassembled WGS sequence"/>
</dbReference>
<organism evidence="2 3">
    <name type="scientific">Cinnamomum micranthum f. kanehirae</name>
    <dbReference type="NCBI Taxonomy" id="337451"/>
    <lineage>
        <taxon>Eukaryota</taxon>
        <taxon>Viridiplantae</taxon>
        <taxon>Streptophyta</taxon>
        <taxon>Embryophyta</taxon>
        <taxon>Tracheophyta</taxon>
        <taxon>Spermatophyta</taxon>
        <taxon>Magnoliopsida</taxon>
        <taxon>Magnoliidae</taxon>
        <taxon>Laurales</taxon>
        <taxon>Lauraceae</taxon>
        <taxon>Cinnamomum</taxon>
    </lineage>
</organism>
<dbReference type="EMBL" id="QPKB01000011">
    <property type="protein sequence ID" value="RWR95049.1"/>
    <property type="molecule type" value="Genomic_DNA"/>
</dbReference>
<sequence>MGWFPFFATRHDQSMTFRSNGVGSSQCLDQRALVSPRSSGTLPITSAAAGQKPLFRKEFPVGSVDLAQGRSTQHIANSVDLNKPGRPVFVYPVDPARARSTGSCKQIIGTVFSSSSREPDPSCWVDRAIWSVDRVNCENRTQKWAFSQIRSQKWAFSRIRDSAKSPFKISFLRSCWVAFVERTGAHYGPKLTSFKEAEARVILFALKEASSKGLSKVTLFADVKEVVDTINGKMNCTINPITFDNKLQCIFSFVEFLFIPRICNEAPHVLTKQCYWLGIAAHAGPFEATALAEMTNPVPPGELVEWK</sequence>
<evidence type="ECO:0000259" key="1">
    <source>
        <dbReference type="Pfam" id="PF13456"/>
    </source>
</evidence>
<reference evidence="2 3" key="1">
    <citation type="journal article" date="2019" name="Nat. Plants">
        <title>Stout camphor tree genome fills gaps in understanding of flowering plant genome evolution.</title>
        <authorList>
            <person name="Chaw S.M."/>
            <person name="Liu Y.C."/>
            <person name="Wu Y.W."/>
            <person name="Wang H.Y."/>
            <person name="Lin C.I."/>
            <person name="Wu C.S."/>
            <person name="Ke H.M."/>
            <person name="Chang L.Y."/>
            <person name="Hsu C.Y."/>
            <person name="Yang H.T."/>
            <person name="Sudianto E."/>
            <person name="Hsu M.H."/>
            <person name="Wu K.P."/>
            <person name="Wang L.N."/>
            <person name="Leebens-Mack J.H."/>
            <person name="Tsai I.J."/>
        </authorList>
    </citation>
    <scope>NUCLEOTIDE SEQUENCE [LARGE SCALE GENOMIC DNA]</scope>
    <source>
        <strain evidence="3">cv. Chaw 1501</strain>
        <tissue evidence="2">Young leaves</tissue>
    </source>
</reference>
<gene>
    <name evidence="2" type="ORF">CKAN_02437100</name>
</gene>
<dbReference type="AlphaFoldDB" id="A0A3S4PUN7"/>
<protein>
    <recommendedName>
        <fullName evidence="1">RNase H type-1 domain-containing protein</fullName>
    </recommendedName>
</protein>
<evidence type="ECO:0000313" key="2">
    <source>
        <dbReference type="EMBL" id="RWR95049.1"/>
    </source>
</evidence>
<dbReference type="GO" id="GO:0004523">
    <property type="term" value="F:RNA-DNA hybrid ribonuclease activity"/>
    <property type="evidence" value="ECO:0007669"/>
    <property type="project" value="InterPro"/>
</dbReference>